<protein>
    <submittedName>
        <fullName evidence="2">Uncharacterized protein</fullName>
    </submittedName>
</protein>
<dbReference type="VEuPathDB" id="TriTrypDB:TvY486_0603680"/>
<proteinExistence type="predicted"/>
<accession>G0TX87</accession>
<gene>
    <name evidence="2" type="ORF">TVY486_0603680</name>
</gene>
<keyword evidence="1" id="KW-0732">Signal</keyword>
<sequence>MRFLALFCIYLLMLSSEMTGGKENDCSKMLACQPWDKNKACSRNELMDLRFGVQNHASGEMAAFGLCPVVDQVQAFEFTGIGSLLGGLLSDNYATFFVYGQGPMYQPTEDYSNSVLYAKEAPECGQDRLAVVDFLLLKISMSSGVYAYESNVTFPHDTGFVPTCSWLGGCFHSSADICIGRDGEKNCARCVPKEMLDSVRTTVWVSYYGSDRYGAEFTSGAHNPQGA</sequence>
<organism evidence="2">
    <name type="scientific">Trypanosoma vivax (strain Y486)</name>
    <dbReference type="NCBI Taxonomy" id="1055687"/>
    <lineage>
        <taxon>Eukaryota</taxon>
        <taxon>Discoba</taxon>
        <taxon>Euglenozoa</taxon>
        <taxon>Kinetoplastea</taxon>
        <taxon>Metakinetoplastina</taxon>
        <taxon>Trypanosomatida</taxon>
        <taxon>Trypanosomatidae</taxon>
        <taxon>Trypanosoma</taxon>
        <taxon>Duttonella</taxon>
    </lineage>
</organism>
<reference evidence="2" key="1">
    <citation type="journal article" date="2012" name="Proc. Natl. Acad. Sci. U.S.A.">
        <title>Antigenic diversity is generated by distinct evolutionary mechanisms in African trypanosome species.</title>
        <authorList>
            <person name="Jackson A.P."/>
            <person name="Berry A."/>
            <person name="Aslett M."/>
            <person name="Allison H.C."/>
            <person name="Burton P."/>
            <person name="Vavrova-Anderson J."/>
            <person name="Brown R."/>
            <person name="Browne H."/>
            <person name="Corton N."/>
            <person name="Hauser H."/>
            <person name="Gamble J."/>
            <person name="Gilderthorp R."/>
            <person name="Marcello L."/>
            <person name="McQuillan J."/>
            <person name="Otto T.D."/>
            <person name="Quail M.A."/>
            <person name="Sanders M.J."/>
            <person name="van Tonder A."/>
            <person name="Ginger M.L."/>
            <person name="Field M.C."/>
            <person name="Barry J.D."/>
            <person name="Hertz-Fowler C."/>
            <person name="Berriman M."/>
        </authorList>
    </citation>
    <scope>NUCLEOTIDE SEQUENCE</scope>
    <source>
        <strain evidence="2">Y486</strain>
    </source>
</reference>
<evidence type="ECO:0000256" key="1">
    <source>
        <dbReference type="SAM" id="SignalP"/>
    </source>
</evidence>
<dbReference type="EMBL" id="HE573022">
    <property type="protein sequence ID" value="CCC48577.1"/>
    <property type="molecule type" value="Genomic_DNA"/>
</dbReference>
<feature type="signal peptide" evidence="1">
    <location>
        <begin position="1"/>
        <end position="20"/>
    </location>
</feature>
<name>G0TX87_TRYVY</name>
<dbReference type="AlphaFoldDB" id="G0TX87"/>
<evidence type="ECO:0000313" key="2">
    <source>
        <dbReference type="EMBL" id="CCC48577.1"/>
    </source>
</evidence>
<feature type="chain" id="PRO_5003409842" evidence="1">
    <location>
        <begin position="21"/>
        <end position="227"/>
    </location>
</feature>